<dbReference type="NCBIfam" id="NF004739">
    <property type="entry name" value="PRK06075.1"/>
    <property type="match status" value="1"/>
</dbReference>
<dbReference type="EC" id="1.6.5.11" evidence="2"/>
<gene>
    <name evidence="2" type="ORF">ENT52_01965</name>
</gene>
<dbReference type="InterPro" id="IPR001135">
    <property type="entry name" value="NADH_Q_OxRdtase_suD"/>
</dbReference>
<reference evidence="2" key="1">
    <citation type="journal article" date="2020" name="mSystems">
        <title>Genome- and Community-Level Interaction Insights into Carbon Utilization and Element Cycling Functions of Hydrothermarchaeota in Hydrothermal Sediment.</title>
        <authorList>
            <person name="Zhou Z."/>
            <person name="Liu Y."/>
            <person name="Xu W."/>
            <person name="Pan J."/>
            <person name="Luo Z.H."/>
            <person name="Li M."/>
        </authorList>
    </citation>
    <scope>NUCLEOTIDE SEQUENCE [LARGE SCALE GENOMIC DNA]</scope>
    <source>
        <strain evidence="2">SpSt-587</strain>
    </source>
</reference>
<dbReference type="InterPro" id="IPR022885">
    <property type="entry name" value="NDH1_su_D/H"/>
</dbReference>
<dbReference type="GO" id="GO:0048038">
    <property type="term" value="F:quinone binding"/>
    <property type="evidence" value="ECO:0007669"/>
    <property type="project" value="InterPro"/>
</dbReference>
<dbReference type="InterPro" id="IPR029014">
    <property type="entry name" value="NiFe-Hase_large"/>
</dbReference>
<dbReference type="Gene3D" id="1.10.645.10">
    <property type="entry name" value="Cytochrome-c3 Hydrogenase, chain B"/>
    <property type="match status" value="1"/>
</dbReference>
<accession>A0A7J3M184</accession>
<evidence type="ECO:0000313" key="2">
    <source>
        <dbReference type="EMBL" id="HGT82478.1"/>
    </source>
</evidence>
<keyword evidence="2" id="KW-0560">Oxidoreductase</keyword>
<dbReference type="Pfam" id="PF00346">
    <property type="entry name" value="Complex1_49kDa"/>
    <property type="match status" value="1"/>
</dbReference>
<protein>
    <submittedName>
        <fullName evidence="2">NADH-quinone oxidoreductase subunit D</fullName>
        <ecNumber evidence="2">1.6.5.11</ecNumber>
    </submittedName>
</protein>
<dbReference type="SUPFAM" id="SSF56762">
    <property type="entry name" value="HydB/Nqo4-like"/>
    <property type="match status" value="1"/>
</dbReference>
<feature type="domain" description="NADH-quinone oxidoreductase subunit D" evidence="1">
    <location>
        <begin position="149"/>
        <end position="406"/>
    </location>
</feature>
<name>A0A7J3M184_ARCFL</name>
<dbReference type="EMBL" id="DSYZ01000046">
    <property type="protein sequence ID" value="HGT82478.1"/>
    <property type="molecule type" value="Genomic_DNA"/>
</dbReference>
<dbReference type="AlphaFoldDB" id="A0A7J3M184"/>
<evidence type="ECO:0000259" key="1">
    <source>
        <dbReference type="Pfam" id="PF00346"/>
    </source>
</evidence>
<dbReference type="GO" id="GO:0016651">
    <property type="term" value="F:oxidoreductase activity, acting on NAD(P)H"/>
    <property type="evidence" value="ECO:0007669"/>
    <property type="project" value="InterPro"/>
</dbReference>
<sequence>MEIKIDVPVEPPKELETLFLPIPKDYVEDVYKKDDFLILVGPQHPGSGHMRLIVRVKGDIIQEVIPDPGYVHRSMEKLAENRLYIQNIPLVERPAIMDSANFNLGYVRAIETALDIEVPERAKFIRTILAELCRIGTHLYDAAILAVFLGHTTGFMYPFGIRELICEALARMTGARFTSSFIIPGGVRRDVDERTLRWVYDATFAIERRLKSFERIFIKNPTVIARLRDVGVLSKDEAILYGVVGPFLRASGVEYDTRIVEPYEAYEEVTWDIVTADEGDGYARFLVRVNEVSQSLGIIRQCITSMPEGRYVSEQICDDVKGNFFDAYGNLVLPAGEYTTLTEAARGTLLFTIVSDGESNVPYRVRIVTPGWLYLRGFMESLKGERLADLQAIYGSFGYFPPEADR</sequence>
<dbReference type="GO" id="GO:0051287">
    <property type="term" value="F:NAD binding"/>
    <property type="evidence" value="ECO:0007669"/>
    <property type="project" value="InterPro"/>
</dbReference>
<dbReference type="PANTHER" id="PTHR11993">
    <property type="entry name" value="NADH-UBIQUINONE OXIDOREDUCTASE 49 KDA SUBUNIT"/>
    <property type="match status" value="1"/>
</dbReference>
<comment type="caution">
    <text evidence="2">The sequence shown here is derived from an EMBL/GenBank/DDBJ whole genome shotgun (WGS) entry which is preliminary data.</text>
</comment>
<organism evidence="2">
    <name type="scientific">Archaeoglobus fulgidus</name>
    <dbReference type="NCBI Taxonomy" id="2234"/>
    <lineage>
        <taxon>Archaea</taxon>
        <taxon>Methanobacteriati</taxon>
        <taxon>Methanobacteriota</taxon>
        <taxon>Archaeoglobi</taxon>
        <taxon>Archaeoglobales</taxon>
        <taxon>Archaeoglobaceae</taxon>
        <taxon>Archaeoglobus</taxon>
    </lineage>
</organism>
<proteinExistence type="predicted"/>
<dbReference type="PANTHER" id="PTHR11993:SF10">
    <property type="entry name" value="NADH DEHYDROGENASE [UBIQUINONE] IRON-SULFUR PROTEIN 2, MITOCHONDRIAL"/>
    <property type="match status" value="1"/>
</dbReference>